<evidence type="ECO:0000313" key="1">
    <source>
        <dbReference type="EMBL" id="KAK9321826.1"/>
    </source>
</evidence>
<name>A0ACC3TLK2_9ASCO</name>
<gene>
    <name evidence="1" type="ORF">V1517DRAFT_325247</name>
</gene>
<organism evidence="1 2">
    <name type="scientific">Lipomyces orientalis</name>
    <dbReference type="NCBI Taxonomy" id="1233043"/>
    <lineage>
        <taxon>Eukaryota</taxon>
        <taxon>Fungi</taxon>
        <taxon>Dikarya</taxon>
        <taxon>Ascomycota</taxon>
        <taxon>Saccharomycotina</taxon>
        <taxon>Lipomycetes</taxon>
        <taxon>Lipomycetales</taxon>
        <taxon>Lipomycetaceae</taxon>
        <taxon>Lipomyces</taxon>
    </lineage>
</organism>
<comment type="caution">
    <text evidence="1">The sequence shown here is derived from an EMBL/GenBank/DDBJ whole genome shotgun (WGS) entry which is preliminary data.</text>
</comment>
<reference evidence="2" key="1">
    <citation type="journal article" date="2024" name="Front. Bioeng. Biotechnol.">
        <title>Genome-scale model development and genomic sequencing of the oleaginous clade Lipomyces.</title>
        <authorList>
            <person name="Czajka J.J."/>
            <person name="Han Y."/>
            <person name="Kim J."/>
            <person name="Mondo S.J."/>
            <person name="Hofstad B.A."/>
            <person name="Robles A."/>
            <person name="Haridas S."/>
            <person name="Riley R."/>
            <person name="LaButti K."/>
            <person name="Pangilinan J."/>
            <person name="Andreopoulos W."/>
            <person name="Lipzen A."/>
            <person name="Yan J."/>
            <person name="Wang M."/>
            <person name="Ng V."/>
            <person name="Grigoriev I.V."/>
            <person name="Spatafora J.W."/>
            <person name="Magnuson J.K."/>
            <person name="Baker S.E."/>
            <person name="Pomraning K.R."/>
        </authorList>
    </citation>
    <scope>NUCLEOTIDE SEQUENCE [LARGE SCALE GENOMIC DNA]</scope>
    <source>
        <strain evidence="2">CBS 10300</strain>
    </source>
</reference>
<accession>A0ACC3TLK2</accession>
<evidence type="ECO:0000313" key="2">
    <source>
        <dbReference type="Proteomes" id="UP001489719"/>
    </source>
</evidence>
<protein>
    <submittedName>
        <fullName evidence="1">Uncharacterized protein</fullName>
    </submittedName>
</protein>
<dbReference type="Proteomes" id="UP001489719">
    <property type="component" value="Unassembled WGS sequence"/>
</dbReference>
<sequence>MSEFTPIIVSDYNSSGQQSTSSNSHRRRATEKRKQQNRVAQQKYREKQKRLLAQLKLRTAWDEASERPGNLLLENETTRINISPNVENSCNLIGATIDGYGIGTRRSIKAPHNLRQFSASSGAEHIVDVQLDASVTNLESITAGSVHALDQGQVACTLSNGASQIVQLPRSDALNFRDRLQLRPDVFDLESRQIFSGLFQVSPSDLHIEEEPTLSQRGRNNEFLESSNALSELVAELPSIELSRPHRNGTSPRLDVPHTHTDTFDLENTKANNSINTYPAEVAVADSVDNGNISSRIYSDGSICPRLPDFHVTSITLTVETTLSALLHNAQIFGLTLDEISNDDSISHFYRPNLTIADDVQSIQESLGKDIMPDLRPTFEQILYPHHSCLDLIPFPTMRARTIALLACTPPMVDELELEDDMMNGLICWRTSNRGSRQPWDTRSWEVQPWFLKKWSILLGGEEGEAWKQTMWWRAMRGESGSIRIKHN</sequence>
<proteinExistence type="predicted"/>
<keyword evidence="2" id="KW-1185">Reference proteome</keyword>
<dbReference type="EMBL" id="MU970089">
    <property type="protein sequence ID" value="KAK9321826.1"/>
    <property type="molecule type" value="Genomic_DNA"/>
</dbReference>